<reference evidence="4 5" key="1">
    <citation type="submission" date="2016-10" db="EMBL/GenBank/DDBJ databases">
        <authorList>
            <person name="de Groot N.N."/>
        </authorList>
    </citation>
    <scope>NUCLEOTIDE SEQUENCE [LARGE SCALE GENOMIC DNA]</scope>
    <source>
        <strain evidence="4 5">AR40</strain>
    </source>
</reference>
<dbReference type="SMART" id="SM00062">
    <property type="entry name" value="PBPb"/>
    <property type="match status" value="1"/>
</dbReference>
<keyword evidence="2" id="KW-0732">Signal</keyword>
<feature type="chain" id="PRO_5039516133" evidence="2">
    <location>
        <begin position="28"/>
        <end position="362"/>
    </location>
</feature>
<dbReference type="InterPro" id="IPR015168">
    <property type="entry name" value="SsuA/THI5"/>
</dbReference>
<evidence type="ECO:0000313" key="4">
    <source>
        <dbReference type="EMBL" id="SES23521.1"/>
    </source>
</evidence>
<organism evidence="4 5">
    <name type="scientific">Butyrivibrio fibrisolvens</name>
    <dbReference type="NCBI Taxonomy" id="831"/>
    <lineage>
        <taxon>Bacteria</taxon>
        <taxon>Bacillati</taxon>
        <taxon>Bacillota</taxon>
        <taxon>Clostridia</taxon>
        <taxon>Lachnospirales</taxon>
        <taxon>Lachnospiraceae</taxon>
        <taxon>Butyrivibrio</taxon>
    </lineage>
</organism>
<dbReference type="OrthoDB" id="9802202at2"/>
<dbReference type="PROSITE" id="PS51257">
    <property type="entry name" value="PROKAR_LIPOPROTEIN"/>
    <property type="match status" value="1"/>
</dbReference>
<dbReference type="EMBL" id="FOGJ01000024">
    <property type="protein sequence ID" value="SES23521.1"/>
    <property type="molecule type" value="Genomic_DNA"/>
</dbReference>
<gene>
    <name evidence="4" type="ORF">SAMN04487884_12446</name>
</gene>
<comment type="similarity">
    <text evidence="1">Belongs to the bacterial solute-binding protein SsuA/TauA family.</text>
</comment>
<accession>A0A1H9VPN8</accession>
<evidence type="ECO:0000313" key="5">
    <source>
        <dbReference type="Proteomes" id="UP000182584"/>
    </source>
</evidence>
<dbReference type="SUPFAM" id="SSF53850">
    <property type="entry name" value="Periplasmic binding protein-like II"/>
    <property type="match status" value="1"/>
</dbReference>
<dbReference type="PANTHER" id="PTHR30024">
    <property type="entry name" value="ALIPHATIC SULFONATES-BINDING PROTEIN-RELATED"/>
    <property type="match status" value="1"/>
</dbReference>
<dbReference type="Proteomes" id="UP000182584">
    <property type="component" value="Unassembled WGS sequence"/>
</dbReference>
<dbReference type="Gene3D" id="3.40.190.10">
    <property type="entry name" value="Periplasmic binding protein-like II"/>
    <property type="match status" value="2"/>
</dbReference>
<proteinExistence type="inferred from homology"/>
<dbReference type="InterPro" id="IPR001638">
    <property type="entry name" value="Solute-binding_3/MltF_N"/>
</dbReference>
<evidence type="ECO:0000259" key="3">
    <source>
        <dbReference type="SMART" id="SM00062"/>
    </source>
</evidence>
<evidence type="ECO:0000256" key="1">
    <source>
        <dbReference type="ARBA" id="ARBA00010742"/>
    </source>
</evidence>
<evidence type="ECO:0000256" key="2">
    <source>
        <dbReference type="SAM" id="SignalP"/>
    </source>
</evidence>
<sequence>MKSINLFKKVVCVGLSLSLLTACSVTSNESVIEDEKVATADSNTAGSADAASGDYKYGKIDIPGKDGALCGAPIYIAYENGYFAEEGFDVTLISADFETRKIGLNNGTIPIVNGDFQFFPSIENGIDVKVVDGLHEGCIKFAVKPDSDIETVEDLKGKKIGVDEIGGTPHQVASLWLENAGISADPANGEVTFLPYSDGNLEFEALSSGEIDVAALWDPLGSIHEKAGDVKIIFDLGTDEYFKDRFCCFLYASTKVLEENPEEVAALLRAYRKAQEWIYENPEEAVNIIVEKNYAAIEDKDLAVELIKSYGYPSATQHADNWDETVEDNVRYFAGGLYDIGYLKTDPEEFTDTVYQKVDVGN</sequence>
<protein>
    <submittedName>
        <fullName evidence="4">NitT/TauT family transport system substrate-binding protein</fullName>
    </submittedName>
</protein>
<dbReference type="AlphaFoldDB" id="A0A1H9VPN8"/>
<name>A0A1H9VPN8_BUTFI</name>
<dbReference type="RefSeq" id="WP_143064078.1">
    <property type="nucleotide sequence ID" value="NZ_FOGJ01000024.1"/>
</dbReference>
<feature type="signal peptide" evidence="2">
    <location>
        <begin position="1"/>
        <end position="27"/>
    </location>
</feature>
<dbReference type="Pfam" id="PF09084">
    <property type="entry name" value="NMT1"/>
    <property type="match status" value="1"/>
</dbReference>
<feature type="domain" description="Solute-binding protein family 3/N-terminal" evidence="3">
    <location>
        <begin position="70"/>
        <end position="281"/>
    </location>
</feature>
<dbReference type="PANTHER" id="PTHR30024:SF42">
    <property type="entry name" value="ALIPHATIC SULFONATES-BINDING PROTEIN-RELATED"/>
    <property type="match status" value="1"/>
</dbReference>